<dbReference type="EMBL" id="CP061723">
    <property type="protein sequence ID" value="QOC96961.1"/>
    <property type="molecule type" value="Genomic_DNA"/>
</dbReference>
<evidence type="ECO:0000313" key="3">
    <source>
        <dbReference type="Proteomes" id="UP000516786"/>
    </source>
</evidence>
<evidence type="ECO:0000313" key="2">
    <source>
        <dbReference type="EMBL" id="QOC96961.1"/>
    </source>
</evidence>
<dbReference type="RefSeq" id="WP_191086890.1">
    <property type="nucleotide sequence ID" value="NZ_CP061723.1"/>
</dbReference>
<dbReference type="InterPro" id="IPR014914">
    <property type="entry name" value="RES_dom"/>
</dbReference>
<accession>A0ABD7BBM8</accession>
<reference evidence="2 3" key="1">
    <citation type="submission" date="2020-09" db="EMBL/GenBank/DDBJ databases">
        <title>Co-existence of a novel multidrug-resistance efflux pump with carbapenem resistance gene blaVIM-2 in one megaplasmid in Pseudomonas putida.</title>
        <authorList>
            <person name="Peng K."/>
            <person name="Li R."/>
        </authorList>
    </citation>
    <scope>NUCLEOTIDE SEQUENCE [LARGE SCALE GENOMIC DNA]</scope>
    <source>
        <strain evidence="2 3">ZXPA-20</strain>
    </source>
</reference>
<proteinExistence type="predicted"/>
<gene>
    <name evidence="2" type="ORF">ID616_23305</name>
</gene>
<name>A0ABD7BBM8_PSEPU</name>
<sequence>MYLDYVESIFDEIDQAKTERDITQGFLDLLANYKILSFKIERGSMLWRARKISSTRYNKISELLYPPTEYVRYGRLNDIGEQVLYTSLRQETALAEISAKAGDLIQIAGFRIQPDKELMISTIGDFAHIQKTGRSRLFGSDPELAITKMLNDTPREIAKAFIYTDKFLAYTLANVNASQEDYLRTRTLGKLIYQRAPTNGIAFPSVKDKDGYNIFFNKSSSDEYLQNVCSFVVRINKERRYGMMDFEIIESVMDLQDDGTFIWDDASTPTSFGIYNLTQSEHKTALIHKDDPNGLLTLIHGK</sequence>
<dbReference type="Pfam" id="PF08808">
    <property type="entry name" value="RES"/>
    <property type="match status" value="1"/>
</dbReference>
<evidence type="ECO:0000259" key="1">
    <source>
        <dbReference type="Pfam" id="PF08808"/>
    </source>
</evidence>
<organism evidence="2 3">
    <name type="scientific">Pseudomonas putida</name>
    <name type="common">Arthrobacter siderocapsulatus</name>
    <dbReference type="NCBI Taxonomy" id="303"/>
    <lineage>
        <taxon>Bacteria</taxon>
        <taxon>Pseudomonadati</taxon>
        <taxon>Pseudomonadota</taxon>
        <taxon>Gammaproteobacteria</taxon>
        <taxon>Pseudomonadales</taxon>
        <taxon>Pseudomonadaceae</taxon>
        <taxon>Pseudomonas</taxon>
    </lineage>
</organism>
<feature type="domain" description="RES" evidence="1">
    <location>
        <begin position="46"/>
        <end position="222"/>
    </location>
</feature>
<dbReference type="AlphaFoldDB" id="A0ABD7BBM8"/>
<protein>
    <submittedName>
        <fullName evidence="2">RES family NAD+ phosphorylase</fullName>
    </submittedName>
</protein>
<dbReference type="Proteomes" id="UP000516786">
    <property type="component" value="Chromosome"/>
</dbReference>